<dbReference type="SUPFAM" id="SSF103263">
    <property type="entry name" value="Chorismate synthase, AroC"/>
    <property type="match status" value="1"/>
</dbReference>
<dbReference type="GO" id="GO:0010181">
    <property type="term" value="F:FMN binding"/>
    <property type="evidence" value="ECO:0007669"/>
    <property type="project" value="TreeGrafter"/>
</dbReference>
<reference evidence="9" key="1">
    <citation type="submission" date="2018-06" db="EMBL/GenBank/DDBJ databases">
        <authorList>
            <person name="Zhirakovskaya E."/>
        </authorList>
    </citation>
    <scope>NUCLEOTIDE SEQUENCE</scope>
</reference>
<dbReference type="EC" id="4.2.3.5" evidence="4"/>
<dbReference type="PROSITE" id="PS00789">
    <property type="entry name" value="CHORISMATE_SYNTHASE_3"/>
    <property type="match status" value="1"/>
</dbReference>
<dbReference type="HAMAP" id="MF_00300">
    <property type="entry name" value="Chorismate_synth"/>
    <property type="match status" value="1"/>
</dbReference>
<dbReference type="NCBIfam" id="TIGR00033">
    <property type="entry name" value="aroC"/>
    <property type="match status" value="1"/>
</dbReference>
<dbReference type="EMBL" id="UOFM01000194">
    <property type="protein sequence ID" value="VAW76778.1"/>
    <property type="molecule type" value="Genomic_DNA"/>
</dbReference>
<dbReference type="InterPro" id="IPR035904">
    <property type="entry name" value="Chorismate_synth_AroC_sf"/>
</dbReference>
<evidence type="ECO:0000313" key="9">
    <source>
        <dbReference type="EMBL" id="VAW76778.1"/>
    </source>
</evidence>
<sequence>MSGNSIGKLFTVTSFGESHGLAIGCVVDGCPPGMTLSEADLQTDLDRRKPGKSRHTTQRREADEVQILSGVFEGKTTGAPIGLVIHNTDQRSGDYSKIMDRFRPGHADYTYQQKFGVRDYRGGGRSSARETAIRVAAGAIAKKYLRESFGIEIRGYLAQLGPILLELKDWDAVNRNPFFSPDPERVKELETYMDALRKAGDSVGARVNVVASGMIPGLGEPVFDRLDADIAHAMVSINAVKGVEIGAGFESITQKGTEHRDEIIPQGFLSNHAGGVLGGISSGQDILVSIALKPTSSLRLPGRTVDIDGNPVEVVTTGRHDPCVGIRATPIAEAMLAIVLMDHVLRHRAQNADVQSATPVIPAAPE</sequence>
<evidence type="ECO:0000256" key="8">
    <source>
        <dbReference type="SAM" id="MobiDB-lite"/>
    </source>
</evidence>
<dbReference type="PANTHER" id="PTHR21085:SF0">
    <property type="entry name" value="CHORISMATE SYNTHASE"/>
    <property type="match status" value="1"/>
</dbReference>
<accession>A0A3B0Y7P0</accession>
<comment type="pathway">
    <text evidence="1">Metabolic intermediate biosynthesis; chorismate biosynthesis; chorismate from D-erythrose 4-phosphate and phosphoenolpyruvate: step 7/7.</text>
</comment>
<dbReference type="GO" id="GO:0004107">
    <property type="term" value="F:chorismate synthase activity"/>
    <property type="evidence" value="ECO:0007669"/>
    <property type="project" value="UniProtKB-EC"/>
</dbReference>
<comment type="subunit">
    <text evidence="3">Homotetramer.</text>
</comment>
<evidence type="ECO:0000256" key="3">
    <source>
        <dbReference type="ARBA" id="ARBA00011881"/>
    </source>
</evidence>
<dbReference type="GO" id="GO:0009073">
    <property type="term" value="P:aromatic amino acid family biosynthetic process"/>
    <property type="evidence" value="ECO:0007669"/>
    <property type="project" value="UniProtKB-KW"/>
</dbReference>
<dbReference type="Gene3D" id="3.60.150.10">
    <property type="entry name" value="Chorismate synthase AroC"/>
    <property type="match status" value="1"/>
</dbReference>
<evidence type="ECO:0000256" key="7">
    <source>
        <dbReference type="ARBA" id="ARBA00023239"/>
    </source>
</evidence>
<dbReference type="CDD" id="cd07304">
    <property type="entry name" value="Chorismate_synthase"/>
    <property type="match status" value="1"/>
</dbReference>
<feature type="region of interest" description="Disordered" evidence="8">
    <location>
        <begin position="39"/>
        <end position="60"/>
    </location>
</feature>
<evidence type="ECO:0000256" key="1">
    <source>
        <dbReference type="ARBA" id="ARBA00005044"/>
    </source>
</evidence>
<dbReference type="NCBIfam" id="NF003793">
    <property type="entry name" value="PRK05382.1"/>
    <property type="match status" value="1"/>
</dbReference>
<dbReference type="GO" id="GO:0009423">
    <property type="term" value="P:chorismate biosynthetic process"/>
    <property type="evidence" value="ECO:0007669"/>
    <property type="project" value="UniProtKB-UniPathway"/>
</dbReference>
<dbReference type="AlphaFoldDB" id="A0A3B0Y7P0"/>
<dbReference type="PROSITE" id="PS00788">
    <property type="entry name" value="CHORISMATE_SYNTHASE_2"/>
    <property type="match status" value="1"/>
</dbReference>
<dbReference type="FunFam" id="3.60.150.10:FF:000001">
    <property type="entry name" value="Chorismate synthase"/>
    <property type="match status" value="1"/>
</dbReference>
<evidence type="ECO:0000256" key="2">
    <source>
        <dbReference type="ARBA" id="ARBA00008014"/>
    </source>
</evidence>
<dbReference type="GO" id="GO:0005829">
    <property type="term" value="C:cytosol"/>
    <property type="evidence" value="ECO:0007669"/>
    <property type="project" value="TreeGrafter"/>
</dbReference>
<keyword evidence="7 9" id="KW-0456">Lyase</keyword>
<dbReference type="InterPro" id="IPR000453">
    <property type="entry name" value="Chorismate_synth"/>
</dbReference>
<dbReference type="PANTHER" id="PTHR21085">
    <property type="entry name" value="CHORISMATE SYNTHASE"/>
    <property type="match status" value="1"/>
</dbReference>
<protein>
    <recommendedName>
        <fullName evidence="4">chorismate synthase</fullName>
        <ecNumber evidence="4">4.2.3.5</ecNumber>
    </recommendedName>
</protein>
<evidence type="ECO:0000256" key="4">
    <source>
        <dbReference type="ARBA" id="ARBA00013036"/>
    </source>
</evidence>
<gene>
    <name evidence="9" type="ORF">MNBD_GAMMA14-381</name>
</gene>
<dbReference type="UniPathway" id="UPA00053">
    <property type="reaction ID" value="UER00090"/>
</dbReference>
<comment type="similarity">
    <text evidence="2">Belongs to the chorismate synthase family.</text>
</comment>
<proteinExistence type="inferred from homology"/>
<dbReference type="PIRSF" id="PIRSF001456">
    <property type="entry name" value="Chorismate_synth"/>
    <property type="match status" value="1"/>
</dbReference>
<name>A0A3B0Y7P0_9ZZZZ</name>
<dbReference type="GO" id="GO:0008652">
    <property type="term" value="P:amino acid biosynthetic process"/>
    <property type="evidence" value="ECO:0007669"/>
    <property type="project" value="UniProtKB-KW"/>
</dbReference>
<dbReference type="Pfam" id="PF01264">
    <property type="entry name" value="Chorismate_synt"/>
    <property type="match status" value="1"/>
</dbReference>
<keyword evidence="6" id="KW-0057">Aromatic amino acid biosynthesis</keyword>
<evidence type="ECO:0000256" key="5">
    <source>
        <dbReference type="ARBA" id="ARBA00022605"/>
    </source>
</evidence>
<keyword evidence="5" id="KW-0028">Amino-acid biosynthesis</keyword>
<dbReference type="PROSITE" id="PS00787">
    <property type="entry name" value="CHORISMATE_SYNTHASE_1"/>
    <property type="match status" value="1"/>
</dbReference>
<organism evidence="9">
    <name type="scientific">hydrothermal vent metagenome</name>
    <dbReference type="NCBI Taxonomy" id="652676"/>
    <lineage>
        <taxon>unclassified sequences</taxon>
        <taxon>metagenomes</taxon>
        <taxon>ecological metagenomes</taxon>
    </lineage>
</organism>
<evidence type="ECO:0000256" key="6">
    <source>
        <dbReference type="ARBA" id="ARBA00023141"/>
    </source>
</evidence>
<dbReference type="InterPro" id="IPR020541">
    <property type="entry name" value="Chorismate_synthase_CS"/>
</dbReference>